<dbReference type="OrthoDB" id="63946at2"/>
<evidence type="ECO:0000313" key="8">
    <source>
        <dbReference type="Proteomes" id="UP000007364"/>
    </source>
</evidence>
<dbReference type="EMBL" id="AMSG01000002">
    <property type="protein sequence ID" value="EKF56345.1"/>
    <property type="molecule type" value="Genomic_DNA"/>
</dbReference>
<keyword evidence="4" id="KW-0410">Iron transport</keyword>
<dbReference type="RefSeq" id="WP_008990364.1">
    <property type="nucleotide sequence ID" value="NZ_AMSG01000002.1"/>
</dbReference>
<reference evidence="7 8" key="1">
    <citation type="journal article" date="2012" name="J. Bacteriol.">
        <title>Genome Sequence of Galbibacter marinum Type Strain ck-I2-15.</title>
        <authorList>
            <person name="Lai Q."/>
            <person name="Li C."/>
            <person name="Shao Z."/>
        </authorList>
    </citation>
    <scope>NUCLEOTIDE SEQUENCE [LARGE SCALE GENOMIC DNA]</scope>
    <source>
        <strain evidence="8">ck-I2-15</strain>
    </source>
</reference>
<dbReference type="GO" id="GO:1901678">
    <property type="term" value="P:iron coordination entity transport"/>
    <property type="evidence" value="ECO:0007669"/>
    <property type="project" value="UniProtKB-ARBA"/>
</dbReference>
<dbReference type="InterPro" id="IPR051313">
    <property type="entry name" value="Bact_iron-sidero_bind"/>
</dbReference>
<dbReference type="InterPro" id="IPR002491">
    <property type="entry name" value="ABC_transptr_periplasmic_BD"/>
</dbReference>
<evidence type="ECO:0000256" key="2">
    <source>
        <dbReference type="ARBA" id="ARBA00008814"/>
    </source>
</evidence>
<evidence type="ECO:0000256" key="3">
    <source>
        <dbReference type="ARBA" id="ARBA00022448"/>
    </source>
</evidence>
<dbReference type="Pfam" id="PF01497">
    <property type="entry name" value="Peripla_BP_2"/>
    <property type="match status" value="1"/>
</dbReference>
<accession>K2PUM0</accession>
<keyword evidence="8" id="KW-1185">Reference proteome</keyword>
<comment type="similarity">
    <text evidence="2">Belongs to the bacterial solute-binding protein 8 family.</text>
</comment>
<evidence type="ECO:0000313" key="7">
    <source>
        <dbReference type="EMBL" id="EKF56345.1"/>
    </source>
</evidence>
<sequence length="312" mass="34771">MKNSFKIAALLLAIVLVGCKDEKNKNDAQVDTQLETVKVTHELGTVEIVKDPKRVVALDFASLEMLDLLGVKVVGAPKASLPAQLSKYQDDASVVDLGNLKEINFEKLNELEPDVIFLSGRLQSSYDEISKIAPAVYTEIDYTNYMESLGDITQMYATIFNDPQTTTVALEALEQKINTLKEKVNQSDKRALIVLHNKGRFSAYGKGSRFGIIHDVFGVKQAVQDLEVGRHGQSISNEFIQNANPDYLYIIDRSAVVDKSATNKEEIENQLIQQTNAYKNDNIVYLDPEVWYLSGGGIYSLNKMIEEVSTNL</sequence>
<dbReference type="PANTHER" id="PTHR30532:SF28">
    <property type="entry name" value="PETROBACTIN-BINDING PROTEIN YCLQ"/>
    <property type="match status" value="1"/>
</dbReference>
<keyword evidence="5" id="KW-0732">Signal</keyword>
<name>K2PUM0_9FLAO</name>
<keyword evidence="4" id="KW-0406">Ion transport</keyword>
<comment type="subcellular location">
    <subcellularLocation>
        <location evidence="1">Cell envelope</location>
    </subcellularLocation>
</comment>
<evidence type="ECO:0000256" key="5">
    <source>
        <dbReference type="ARBA" id="ARBA00022729"/>
    </source>
</evidence>
<dbReference type="SMR" id="K2PUM0"/>
<feature type="domain" description="Fe/B12 periplasmic-binding" evidence="6">
    <location>
        <begin position="54"/>
        <end position="312"/>
    </location>
</feature>
<dbReference type="PANTHER" id="PTHR30532">
    <property type="entry name" value="IRON III DICITRATE-BINDING PERIPLASMIC PROTEIN"/>
    <property type="match status" value="1"/>
</dbReference>
<dbReference type="SUPFAM" id="SSF53807">
    <property type="entry name" value="Helical backbone' metal receptor"/>
    <property type="match status" value="1"/>
</dbReference>
<keyword evidence="4" id="KW-0408">Iron</keyword>
<gene>
    <name evidence="7" type="ORF">I215_02443</name>
</gene>
<protein>
    <submittedName>
        <fullName evidence="7">Periplasmic binding protein</fullName>
    </submittedName>
</protein>
<dbReference type="STRING" id="555500.I215_02443"/>
<evidence type="ECO:0000256" key="1">
    <source>
        <dbReference type="ARBA" id="ARBA00004196"/>
    </source>
</evidence>
<comment type="caution">
    <text evidence="7">The sequence shown here is derived from an EMBL/GenBank/DDBJ whole genome shotgun (WGS) entry which is preliminary data.</text>
</comment>
<dbReference type="GO" id="GO:0030288">
    <property type="term" value="C:outer membrane-bounded periplasmic space"/>
    <property type="evidence" value="ECO:0007669"/>
    <property type="project" value="TreeGrafter"/>
</dbReference>
<dbReference type="AlphaFoldDB" id="K2PUM0"/>
<dbReference type="InterPro" id="IPR033870">
    <property type="entry name" value="FatB"/>
</dbReference>
<dbReference type="PROSITE" id="PS50983">
    <property type="entry name" value="FE_B12_PBP"/>
    <property type="match status" value="1"/>
</dbReference>
<dbReference type="Gene3D" id="3.40.50.1980">
    <property type="entry name" value="Nitrogenase molybdenum iron protein domain"/>
    <property type="match status" value="2"/>
</dbReference>
<dbReference type="eggNOG" id="COG4607">
    <property type="taxonomic scope" value="Bacteria"/>
</dbReference>
<dbReference type="Proteomes" id="UP000007364">
    <property type="component" value="Unassembled WGS sequence"/>
</dbReference>
<organism evidence="7 8">
    <name type="scientific">Galbibacter marinus</name>
    <dbReference type="NCBI Taxonomy" id="555500"/>
    <lineage>
        <taxon>Bacteria</taxon>
        <taxon>Pseudomonadati</taxon>
        <taxon>Bacteroidota</taxon>
        <taxon>Flavobacteriia</taxon>
        <taxon>Flavobacteriales</taxon>
        <taxon>Flavobacteriaceae</taxon>
        <taxon>Galbibacter</taxon>
    </lineage>
</organism>
<dbReference type="PROSITE" id="PS51257">
    <property type="entry name" value="PROKAR_LIPOPROTEIN"/>
    <property type="match status" value="1"/>
</dbReference>
<proteinExistence type="inferred from homology"/>
<dbReference type="CDD" id="cd01140">
    <property type="entry name" value="FatB"/>
    <property type="match status" value="1"/>
</dbReference>
<evidence type="ECO:0000259" key="6">
    <source>
        <dbReference type="PROSITE" id="PS50983"/>
    </source>
</evidence>
<keyword evidence="3" id="KW-0813">Transport</keyword>
<evidence type="ECO:0000256" key="4">
    <source>
        <dbReference type="ARBA" id="ARBA00022496"/>
    </source>
</evidence>